<dbReference type="Gene3D" id="2.130.10.10">
    <property type="entry name" value="YVTN repeat-like/Quinoprotein amine dehydrogenase"/>
    <property type="match status" value="1"/>
</dbReference>
<dbReference type="GO" id="GO:0034388">
    <property type="term" value="C:Pwp2p-containing subcomplex of 90S preribosome"/>
    <property type="evidence" value="ECO:0007669"/>
    <property type="project" value="TreeGrafter"/>
</dbReference>
<gene>
    <name evidence="4" type="ORF">NYM_LOCUS29817</name>
</gene>
<evidence type="ECO:0000256" key="3">
    <source>
        <dbReference type="PROSITE-ProRule" id="PRU00221"/>
    </source>
</evidence>
<dbReference type="PROSITE" id="PS50294">
    <property type="entry name" value="WD_REPEATS_REGION"/>
    <property type="match status" value="2"/>
</dbReference>
<dbReference type="GO" id="GO:0030490">
    <property type="term" value="P:maturation of SSU-rRNA"/>
    <property type="evidence" value="ECO:0007669"/>
    <property type="project" value="TreeGrafter"/>
</dbReference>
<sequence length="296" mass="34356">MYRHAFDKYAVNLQNYQIHVQYADSNKNCLKLYGHKMPINSFDISSDDALLVSGSTDKDIRFWDMDFGHSIKTVFAHSEPVTAVKFIHETHYVITGSKDGHVKFWDGDTHQLIMDLEENILEIRSIAITTAGDYIIAGGLDGGFRIWKQTNDQTIAGDQEEKNMDKVMIEEYATEKFKEREVKTRYEDLKHGEEIIEALENNEQPSFVLKLIKKVSPANLKSTLSFLHASHVNKLESYLRFSIKEKHEIELCWRIIEALDKSSDLGQELRKEWEAFSKVLRVNRESLKILLRSLRE</sequence>
<dbReference type="PROSITE" id="PS50082">
    <property type="entry name" value="WD_REPEATS_2"/>
    <property type="match status" value="3"/>
</dbReference>
<dbReference type="InterPro" id="IPR036322">
    <property type="entry name" value="WD40_repeat_dom_sf"/>
</dbReference>
<keyword evidence="1 3" id="KW-0853">WD repeat</keyword>
<name>A0A5K1HQF2_9MAGN</name>
<feature type="repeat" description="WD" evidence="3">
    <location>
        <begin position="32"/>
        <end position="73"/>
    </location>
</feature>
<dbReference type="InterPro" id="IPR019775">
    <property type="entry name" value="WD40_repeat_CS"/>
</dbReference>
<dbReference type="Pfam" id="PF25172">
    <property type="entry name" value="Beta-prop_WDR3_2nd"/>
    <property type="match status" value="1"/>
</dbReference>
<dbReference type="GO" id="GO:0030515">
    <property type="term" value="F:snoRNA binding"/>
    <property type="evidence" value="ECO:0007669"/>
    <property type="project" value="TreeGrafter"/>
</dbReference>
<evidence type="ECO:0000256" key="2">
    <source>
        <dbReference type="ARBA" id="ARBA00022737"/>
    </source>
</evidence>
<organism evidence="4">
    <name type="scientific">Nymphaea colorata</name>
    <name type="common">pocket water lily</name>
    <dbReference type="NCBI Taxonomy" id="210225"/>
    <lineage>
        <taxon>Eukaryota</taxon>
        <taxon>Viridiplantae</taxon>
        <taxon>Streptophyta</taxon>
        <taxon>Embryophyta</taxon>
        <taxon>Tracheophyta</taxon>
        <taxon>Spermatophyta</taxon>
        <taxon>Magnoliopsida</taxon>
        <taxon>Nymphaeales</taxon>
        <taxon>Nymphaeaceae</taxon>
        <taxon>Nymphaea</taxon>
    </lineage>
</organism>
<dbReference type="InterPro" id="IPR020472">
    <property type="entry name" value="WD40_PAC1"/>
</dbReference>
<evidence type="ECO:0000313" key="4">
    <source>
        <dbReference type="EMBL" id="VVW87464.1"/>
    </source>
</evidence>
<feature type="repeat" description="WD" evidence="3">
    <location>
        <begin position="116"/>
        <end position="157"/>
    </location>
</feature>
<accession>A0A5K1HQF2</accession>
<dbReference type="EMBL" id="LR722073">
    <property type="protein sequence ID" value="VVW87464.1"/>
    <property type="molecule type" value="Genomic_DNA"/>
</dbReference>
<dbReference type="AlphaFoldDB" id="A0A5K1HQF2"/>
<dbReference type="PANTHER" id="PTHR19853">
    <property type="entry name" value="WD REPEAT CONTAINING PROTEIN 3 WDR3"/>
    <property type="match status" value="1"/>
</dbReference>
<dbReference type="SMART" id="SM00320">
    <property type="entry name" value="WD40"/>
    <property type="match status" value="3"/>
</dbReference>
<dbReference type="PROSITE" id="PS00678">
    <property type="entry name" value="WD_REPEATS_1"/>
    <property type="match status" value="1"/>
</dbReference>
<dbReference type="PRINTS" id="PR00320">
    <property type="entry name" value="GPROTEINBRPT"/>
</dbReference>
<keyword evidence="2" id="KW-0677">Repeat</keyword>
<dbReference type="InterPro" id="IPR015943">
    <property type="entry name" value="WD40/YVTN_repeat-like_dom_sf"/>
</dbReference>
<protein>
    <submittedName>
        <fullName evidence="4">Uncharacterized protein</fullName>
    </submittedName>
</protein>
<dbReference type="InterPro" id="IPR051570">
    <property type="entry name" value="TBC1_cilium_biogenesis"/>
</dbReference>
<dbReference type="GO" id="GO:0032040">
    <property type="term" value="C:small-subunit processome"/>
    <property type="evidence" value="ECO:0007669"/>
    <property type="project" value="TreeGrafter"/>
</dbReference>
<feature type="repeat" description="WD" evidence="3">
    <location>
        <begin position="74"/>
        <end position="115"/>
    </location>
</feature>
<dbReference type="PANTHER" id="PTHR19853:SF0">
    <property type="entry name" value="WD REPEAT-CONTAINING PROTEIN 3"/>
    <property type="match status" value="1"/>
</dbReference>
<proteinExistence type="predicted"/>
<reference evidence="4" key="1">
    <citation type="submission" date="2019-09" db="EMBL/GenBank/DDBJ databases">
        <authorList>
            <person name="Zhang L."/>
        </authorList>
    </citation>
    <scope>NUCLEOTIDE SEQUENCE</scope>
</reference>
<dbReference type="InterPro" id="IPR001680">
    <property type="entry name" value="WD40_rpt"/>
</dbReference>
<dbReference type="SUPFAM" id="SSF50978">
    <property type="entry name" value="WD40 repeat-like"/>
    <property type="match status" value="1"/>
</dbReference>
<evidence type="ECO:0000256" key="1">
    <source>
        <dbReference type="ARBA" id="ARBA00022574"/>
    </source>
</evidence>